<sequence length="152" mass="17733">MSNLVIETTYNKSFKSNVDDIIGSGLVFIFDNNLPQHYHGPYKYPEGGEIFNGDIVMTRGYFPWYSSNINKSRKILRTYGGQLYSTYKTINTKKISLAFESNPNIVVRSEWPVNNKDRECTKCIYPDCDIVFSIDERPDYEKLIYIKEKNNK</sequence>
<evidence type="ECO:0000313" key="2">
    <source>
        <dbReference type="Proteomes" id="UP001309705"/>
    </source>
</evidence>
<accession>A0ABU6JXV6</accession>
<evidence type="ECO:0000313" key="1">
    <source>
        <dbReference type="EMBL" id="MEC5345302.1"/>
    </source>
</evidence>
<dbReference type="Proteomes" id="UP001309705">
    <property type="component" value="Unassembled WGS sequence"/>
</dbReference>
<keyword evidence="2" id="KW-1185">Reference proteome</keyword>
<gene>
    <name evidence="1" type="ORF">VSX58_22240</name>
</gene>
<reference evidence="1 2" key="1">
    <citation type="journal article" date="2017" name="Int. J. Syst. Evol. Microbiol.">
        <title>Brenneria populi subsp. brevivirga subsp. nov. isolated from symptomatic bark of Populus x euramericana canker, and description of Brenneria populi subsp. populi subsp. nov.</title>
        <authorList>
            <person name="Zheng M.H."/>
            <person name="Piao C.G."/>
            <person name="Xue H."/>
            <person name="Guo M.W."/>
            <person name="Li Y."/>
        </authorList>
    </citation>
    <scope>NUCLEOTIDE SEQUENCE [LARGE SCALE GENOMIC DNA]</scope>
    <source>
        <strain evidence="1 2">D9-5</strain>
    </source>
</reference>
<proteinExistence type="predicted"/>
<comment type="caution">
    <text evidence="1">The sequence shown here is derived from an EMBL/GenBank/DDBJ whole genome shotgun (WGS) entry which is preliminary data.</text>
</comment>
<name>A0ABU6JXV6_9GAMM</name>
<organism evidence="1 2">
    <name type="scientific">Brenneria populi</name>
    <dbReference type="NCBI Taxonomy" id="1505588"/>
    <lineage>
        <taxon>Bacteria</taxon>
        <taxon>Pseudomonadati</taxon>
        <taxon>Pseudomonadota</taxon>
        <taxon>Gammaproteobacteria</taxon>
        <taxon>Enterobacterales</taxon>
        <taxon>Pectobacteriaceae</taxon>
        <taxon>Brenneria</taxon>
    </lineage>
</organism>
<protein>
    <submittedName>
        <fullName evidence="1">Uncharacterized protein</fullName>
    </submittedName>
</protein>
<dbReference type="EMBL" id="JAYWTM010000054">
    <property type="protein sequence ID" value="MEC5345302.1"/>
    <property type="molecule type" value="Genomic_DNA"/>
</dbReference>
<dbReference type="RefSeq" id="WP_327619958.1">
    <property type="nucleotide sequence ID" value="NZ_JAYWTM010000054.1"/>
</dbReference>